<evidence type="ECO:0000256" key="3">
    <source>
        <dbReference type="ARBA" id="ARBA00012499"/>
    </source>
</evidence>
<dbReference type="FunFam" id="2.170.150.20:FF:000001">
    <property type="entry name" value="Peptide methionine sulfoxide reductase MsrB"/>
    <property type="match status" value="1"/>
</dbReference>
<dbReference type="EMBL" id="LCEK01000026">
    <property type="protein sequence ID" value="KKS71495.1"/>
    <property type="molecule type" value="Genomic_DNA"/>
</dbReference>
<proteinExistence type="inferred from homology"/>
<dbReference type="GO" id="GO:0033743">
    <property type="term" value="F:peptide-methionine (R)-S-oxide reductase activity"/>
    <property type="evidence" value="ECO:0007669"/>
    <property type="project" value="UniProtKB-EC"/>
</dbReference>
<comment type="cofactor">
    <cofactor evidence="1">
        <name>Zn(2+)</name>
        <dbReference type="ChEBI" id="CHEBI:29105"/>
    </cofactor>
</comment>
<dbReference type="InterPro" id="IPR011057">
    <property type="entry name" value="Mss4-like_sf"/>
</dbReference>
<dbReference type="GO" id="GO:0046872">
    <property type="term" value="F:metal ion binding"/>
    <property type="evidence" value="ECO:0007669"/>
    <property type="project" value="UniProtKB-KW"/>
</dbReference>
<keyword evidence="5" id="KW-0862">Zinc</keyword>
<comment type="caution">
    <text evidence="9">The sequence shown here is derived from an EMBL/GenBank/DDBJ whole genome shotgun (WGS) entry which is preliminary data.</text>
</comment>
<evidence type="ECO:0000256" key="5">
    <source>
        <dbReference type="ARBA" id="ARBA00022833"/>
    </source>
</evidence>
<feature type="domain" description="MsrB" evidence="8">
    <location>
        <begin position="3"/>
        <end position="125"/>
    </location>
</feature>
<comment type="catalytic activity">
    <reaction evidence="7">
        <text>L-methionyl-[protein] + [thioredoxin]-disulfide + H2O = L-methionyl-(R)-S-oxide-[protein] + [thioredoxin]-dithiol</text>
        <dbReference type="Rhea" id="RHEA:24164"/>
        <dbReference type="Rhea" id="RHEA-COMP:10698"/>
        <dbReference type="Rhea" id="RHEA-COMP:10700"/>
        <dbReference type="Rhea" id="RHEA-COMP:12313"/>
        <dbReference type="Rhea" id="RHEA-COMP:12314"/>
        <dbReference type="ChEBI" id="CHEBI:15377"/>
        <dbReference type="ChEBI" id="CHEBI:16044"/>
        <dbReference type="ChEBI" id="CHEBI:29950"/>
        <dbReference type="ChEBI" id="CHEBI:45764"/>
        <dbReference type="ChEBI" id="CHEBI:50058"/>
        <dbReference type="EC" id="1.8.4.12"/>
    </reaction>
</comment>
<accession>A0A0G1BDP2</accession>
<dbReference type="Gene3D" id="2.170.150.20">
    <property type="entry name" value="Peptide methionine sulfoxide reductase"/>
    <property type="match status" value="1"/>
</dbReference>
<evidence type="ECO:0000313" key="9">
    <source>
        <dbReference type="EMBL" id="KKS71495.1"/>
    </source>
</evidence>
<evidence type="ECO:0000256" key="2">
    <source>
        <dbReference type="ARBA" id="ARBA00007174"/>
    </source>
</evidence>
<dbReference type="SUPFAM" id="SSF51316">
    <property type="entry name" value="Mss4-like"/>
    <property type="match status" value="1"/>
</dbReference>
<evidence type="ECO:0000259" key="8">
    <source>
        <dbReference type="PROSITE" id="PS51790"/>
    </source>
</evidence>
<evidence type="ECO:0000256" key="6">
    <source>
        <dbReference type="ARBA" id="ARBA00023002"/>
    </source>
</evidence>
<gene>
    <name evidence="9" type="ORF">UV42_C0026G0001</name>
</gene>
<evidence type="ECO:0000256" key="4">
    <source>
        <dbReference type="ARBA" id="ARBA00022723"/>
    </source>
</evidence>
<organism evidence="9 10">
    <name type="scientific">Candidatus Magasanikbacteria bacterium GW2011_GWE2_42_7</name>
    <dbReference type="NCBI Taxonomy" id="1619052"/>
    <lineage>
        <taxon>Bacteria</taxon>
        <taxon>Candidatus Magasanikiibacteriota</taxon>
    </lineage>
</organism>
<dbReference type="PROSITE" id="PS51790">
    <property type="entry name" value="MSRB"/>
    <property type="match status" value="1"/>
</dbReference>
<dbReference type="GO" id="GO:0005737">
    <property type="term" value="C:cytoplasm"/>
    <property type="evidence" value="ECO:0007669"/>
    <property type="project" value="TreeGrafter"/>
</dbReference>
<dbReference type="PATRIC" id="fig|1619052.3.peg.604"/>
<reference evidence="9 10" key="1">
    <citation type="journal article" date="2015" name="Nature">
        <title>rRNA introns, odd ribosomes, and small enigmatic genomes across a large radiation of phyla.</title>
        <authorList>
            <person name="Brown C.T."/>
            <person name="Hug L.A."/>
            <person name="Thomas B.C."/>
            <person name="Sharon I."/>
            <person name="Castelle C.J."/>
            <person name="Singh A."/>
            <person name="Wilkins M.J."/>
            <person name="Williams K.H."/>
            <person name="Banfield J.F."/>
        </authorList>
    </citation>
    <scope>NUCLEOTIDE SEQUENCE [LARGE SCALE GENOMIC DNA]</scope>
</reference>
<sequence length="130" mass="14590">MNNDDFKETLTPEQYHILRERGTEAPFTGQFLDHKEDGSYTCAACGNVLFASGAKFESHCGWPSFDRDMGEGTVRFLDDNSMGMTRTEVRCATCDSHLGHIFDDGPTETGKRYCINSLALEFESAEEDEK</sequence>
<protein>
    <recommendedName>
        <fullName evidence="3">peptide-methionine (R)-S-oxide reductase</fullName>
        <ecNumber evidence="3">1.8.4.12</ecNumber>
    </recommendedName>
</protein>
<dbReference type="Pfam" id="PF01641">
    <property type="entry name" value="SelR"/>
    <property type="match status" value="1"/>
</dbReference>
<keyword evidence="6" id="KW-0560">Oxidoreductase</keyword>
<evidence type="ECO:0000256" key="7">
    <source>
        <dbReference type="ARBA" id="ARBA00048488"/>
    </source>
</evidence>
<keyword evidence="4" id="KW-0479">Metal-binding</keyword>
<dbReference type="InterPro" id="IPR028427">
    <property type="entry name" value="Met_Sox_Rdtase_MsrB"/>
</dbReference>
<dbReference type="Proteomes" id="UP000033867">
    <property type="component" value="Unassembled WGS sequence"/>
</dbReference>
<dbReference type="PANTHER" id="PTHR10173">
    <property type="entry name" value="METHIONINE SULFOXIDE REDUCTASE"/>
    <property type="match status" value="1"/>
</dbReference>
<evidence type="ECO:0000313" key="10">
    <source>
        <dbReference type="Proteomes" id="UP000033867"/>
    </source>
</evidence>
<evidence type="ECO:0000256" key="1">
    <source>
        <dbReference type="ARBA" id="ARBA00001947"/>
    </source>
</evidence>
<dbReference type="GO" id="GO:0006979">
    <property type="term" value="P:response to oxidative stress"/>
    <property type="evidence" value="ECO:0007669"/>
    <property type="project" value="InterPro"/>
</dbReference>
<dbReference type="PANTHER" id="PTHR10173:SF52">
    <property type="entry name" value="METHIONINE-R-SULFOXIDE REDUCTASE B1"/>
    <property type="match status" value="1"/>
</dbReference>
<feature type="non-terminal residue" evidence="9">
    <location>
        <position position="130"/>
    </location>
</feature>
<name>A0A0G1BDP2_9BACT</name>
<comment type="similarity">
    <text evidence="2">Belongs to the MsrB Met sulfoxide reductase family.</text>
</comment>
<dbReference type="GO" id="GO:0030091">
    <property type="term" value="P:protein repair"/>
    <property type="evidence" value="ECO:0007669"/>
    <property type="project" value="InterPro"/>
</dbReference>
<dbReference type="NCBIfam" id="TIGR00357">
    <property type="entry name" value="peptide-methionine (R)-S-oxide reductase MsrB"/>
    <property type="match status" value="1"/>
</dbReference>
<dbReference type="EC" id="1.8.4.12" evidence="3"/>
<dbReference type="InterPro" id="IPR002579">
    <property type="entry name" value="Met_Sox_Rdtase_MsrB_dom"/>
</dbReference>
<dbReference type="AlphaFoldDB" id="A0A0G1BDP2"/>